<reference evidence="3" key="1">
    <citation type="submission" date="2016-10" db="EMBL/GenBank/DDBJ databases">
        <authorList>
            <person name="Varghese N."/>
            <person name="Submissions S."/>
        </authorList>
    </citation>
    <scope>NUCLEOTIDE SEQUENCE [LARGE SCALE GENOMIC DNA]</scope>
    <source>
        <strain evidence="3">VPI 5359</strain>
    </source>
</reference>
<keyword evidence="1" id="KW-0812">Transmembrane</keyword>
<gene>
    <name evidence="2" type="ORF">SAMN04488579_10136</name>
</gene>
<evidence type="ECO:0000256" key="1">
    <source>
        <dbReference type="SAM" id="Phobius"/>
    </source>
</evidence>
<organism evidence="2 3">
    <name type="scientific">Eubacterium barkeri</name>
    <name type="common">Clostridium barkeri</name>
    <dbReference type="NCBI Taxonomy" id="1528"/>
    <lineage>
        <taxon>Bacteria</taxon>
        <taxon>Bacillati</taxon>
        <taxon>Bacillota</taxon>
        <taxon>Clostridia</taxon>
        <taxon>Eubacteriales</taxon>
        <taxon>Eubacteriaceae</taxon>
        <taxon>Eubacterium</taxon>
    </lineage>
</organism>
<accession>A0A1H3AIW1</accession>
<dbReference type="EMBL" id="FNOU01000001">
    <property type="protein sequence ID" value="SDX28779.1"/>
    <property type="molecule type" value="Genomic_DNA"/>
</dbReference>
<evidence type="ECO:0000313" key="2">
    <source>
        <dbReference type="EMBL" id="SDX28779.1"/>
    </source>
</evidence>
<dbReference type="STRING" id="1528.SAMN04488579_10136"/>
<dbReference type="Proteomes" id="UP000199652">
    <property type="component" value="Unassembled WGS sequence"/>
</dbReference>
<keyword evidence="1" id="KW-1133">Transmembrane helix</keyword>
<evidence type="ECO:0000313" key="3">
    <source>
        <dbReference type="Proteomes" id="UP000199652"/>
    </source>
</evidence>
<protein>
    <submittedName>
        <fullName evidence="2">Ig-like domain (Group 2)</fullName>
    </submittedName>
</protein>
<keyword evidence="3" id="KW-1185">Reference proteome</keyword>
<dbReference type="SUPFAM" id="SSF49373">
    <property type="entry name" value="Invasin/intimin cell-adhesion fragments"/>
    <property type="match status" value="1"/>
</dbReference>
<proteinExistence type="predicted"/>
<dbReference type="InterPro" id="IPR008964">
    <property type="entry name" value="Invasin/intimin_cell_adhesion"/>
</dbReference>
<feature type="transmembrane region" description="Helical" evidence="1">
    <location>
        <begin position="734"/>
        <end position="756"/>
    </location>
</feature>
<dbReference type="RefSeq" id="WP_090242215.1">
    <property type="nucleotide sequence ID" value="NZ_FNOU01000001.1"/>
</dbReference>
<name>A0A1H3AIW1_EUBBA</name>
<keyword evidence="1" id="KW-0472">Membrane</keyword>
<dbReference type="Gene3D" id="2.60.40.1080">
    <property type="match status" value="1"/>
</dbReference>
<sequence length="760" mass="83902">MVFWEKIRMGLAVVAPLCLLIGLFSGEAEAATIYRSGDAAASEGAFTPAVNAAEYVAPGNHYDGDGIKYYLLTHDEEKRDLESISYDGKVFSLEGVAVQPSSDIDFINLEFPNRDGTRIKLLNYAVPSRDFTIFFDDGLYNDTNSTNYTALSKENASYVGLNRDALGESTATLSKEPRSGTGNPNIDDKMERWIFMNPEIYLENLKFDGKGKDMYPVGGGSGSSRVPKNRGEYFFVVTGGGKVAGCNNFVMRDVVLENIGNDNSTEYPSFWGVDTRNKNVALNVLYNPGQVNIENITIRNIKTTEGYGIIQNEYVDQVFYKDVAINAENANPNSRSIKIEQSGTQTAGSATFVPPEEQAVSFFGDIHLPDDRMHNHIYVQDYRYKGVTVPEDFRYAFWNVQNGSYFSNAFEIHQTRPEMESNRALHDLRDNFWIISADSSIPLEEQLTSIQLTMNYAKMDDGTLRAPQGNIKLETSTAIPGFKLPENFSDQGVQIVALNDDDGTYDSKALVPVAHDAIIDLVGNTPVILYNFDFHENTGLTLQEAALGIHGLTPDQLKDPLQQSDLGGGDYPKYETYAINLPKTPGVLNARAEDTFINCRFTVLAETLSIGNIPNGNIMDVDQFIQLSPVFNTGYTLDGGVLPLTPDTIDDLTTQWVSSHPEVASIDEMGRLQAHSEGKVTIYLKARDGKNNGEIEKPFDSVELTVVPKRQETTQTIITDHPGTNHNTGLGSSWRLQGAALVGLLLGASVLLILYLKKRC</sequence>
<dbReference type="AlphaFoldDB" id="A0A1H3AIW1"/>